<keyword evidence="1" id="KW-0812">Transmembrane</keyword>
<feature type="transmembrane region" description="Helical" evidence="1">
    <location>
        <begin position="31"/>
        <end position="51"/>
    </location>
</feature>
<protein>
    <submittedName>
        <fullName evidence="2">Uncharacterized protein</fullName>
    </submittedName>
</protein>
<feature type="transmembrane region" description="Helical" evidence="1">
    <location>
        <begin position="6"/>
        <end position="24"/>
    </location>
</feature>
<gene>
    <name evidence="2" type="ORF">EPL05_10085</name>
</gene>
<organism evidence="2 3">
    <name type="scientific">Mucilaginibacter gilvus</name>
    <dbReference type="NCBI Taxonomy" id="2305909"/>
    <lineage>
        <taxon>Bacteria</taxon>
        <taxon>Pseudomonadati</taxon>
        <taxon>Bacteroidota</taxon>
        <taxon>Sphingobacteriia</taxon>
        <taxon>Sphingobacteriales</taxon>
        <taxon>Sphingobacteriaceae</taxon>
        <taxon>Mucilaginibacter</taxon>
    </lineage>
</organism>
<feature type="transmembrane region" description="Helical" evidence="1">
    <location>
        <begin position="113"/>
        <end position="134"/>
    </location>
</feature>
<dbReference type="RefSeq" id="WP_128533844.1">
    <property type="nucleotide sequence ID" value="NZ_SBIW01000004.1"/>
</dbReference>
<feature type="transmembrane region" description="Helical" evidence="1">
    <location>
        <begin position="57"/>
        <end position="76"/>
    </location>
</feature>
<comment type="caution">
    <text evidence="2">The sequence shown here is derived from an EMBL/GenBank/DDBJ whole genome shotgun (WGS) entry which is preliminary data.</text>
</comment>
<name>A0A444MNQ1_9SPHI</name>
<dbReference type="EMBL" id="SBIW01000004">
    <property type="protein sequence ID" value="RWY52259.1"/>
    <property type="molecule type" value="Genomic_DNA"/>
</dbReference>
<accession>A0A444MNQ1</accession>
<dbReference type="AlphaFoldDB" id="A0A444MNQ1"/>
<reference evidence="2 3" key="1">
    <citation type="submission" date="2019-01" db="EMBL/GenBank/DDBJ databases">
        <title>Mucilaginibacter antarcticum sp. nov., isolated from antarctic soil.</title>
        <authorList>
            <person name="Yan Y.-Q."/>
            <person name="Du Z.-J."/>
        </authorList>
    </citation>
    <scope>NUCLEOTIDE SEQUENCE [LARGE SCALE GENOMIC DNA]</scope>
    <source>
        <strain evidence="2 3">F01003</strain>
    </source>
</reference>
<dbReference type="Proteomes" id="UP000286701">
    <property type="component" value="Unassembled WGS sequence"/>
</dbReference>
<feature type="transmembrane region" description="Helical" evidence="1">
    <location>
        <begin position="88"/>
        <end position="107"/>
    </location>
</feature>
<evidence type="ECO:0000313" key="3">
    <source>
        <dbReference type="Proteomes" id="UP000286701"/>
    </source>
</evidence>
<keyword evidence="3" id="KW-1185">Reference proteome</keyword>
<evidence type="ECO:0000256" key="1">
    <source>
        <dbReference type="SAM" id="Phobius"/>
    </source>
</evidence>
<proteinExistence type="predicted"/>
<feature type="transmembrane region" description="Helical" evidence="1">
    <location>
        <begin position="187"/>
        <end position="210"/>
    </location>
</feature>
<keyword evidence="1" id="KW-1133">Transmembrane helix</keyword>
<evidence type="ECO:0000313" key="2">
    <source>
        <dbReference type="EMBL" id="RWY52259.1"/>
    </source>
</evidence>
<dbReference type="OrthoDB" id="793154at2"/>
<sequence length="218" mass="25344">MTFEIYFGFELLALFTALVKYRSLLKSDYKFFIPFLILIVLYETGSLYNKFSIGNNNALATNLMTTFEFAFYSFFIRNTLNNPFYKKIILIAIFTCLVYNIINLFFIQGGMKLNVSTIILQTIVIILITGVYFLELMQVSFGNSLSIIKLPGFWLNTGVLFFYLGEFLLFASYSYMAYKHNYDYLMLFRMISDIANAILYTCLIISFLCLNPTRKLST</sequence>
<feature type="transmembrane region" description="Helical" evidence="1">
    <location>
        <begin position="154"/>
        <end position="175"/>
    </location>
</feature>
<keyword evidence="1" id="KW-0472">Membrane</keyword>